<organism evidence="1 2">
    <name type="scientific">Citrobacter phage CVT22</name>
    <dbReference type="NCBI Taxonomy" id="1622234"/>
    <lineage>
        <taxon>Viruses</taxon>
        <taxon>Duplodnaviria</taxon>
        <taxon>Heunggongvirae</taxon>
        <taxon>Uroviricota</taxon>
        <taxon>Caudoviricetes</taxon>
        <taxon>Zobellviridae</taxon>
        <taxon>Citrovirus</taxon>
        <taxon>Citrovirus coptotermitis</taxon>
    </lineage>
</organism>
<name>A0A0R5ZWS5_9CAUD</name>
<protein>
    <submittedName>
        <fullName evidence="1">Uncharacterized protein</fullName>
    </submittedName>
</protein>
<dbReference type="RefSeq" id="YP_009168462.1">
    <property type="nucleotide sequence ID" value="NC_027988.2"/>
</dbReference>
<evidence type="ECO:0000313" key="2">
    <source>
        <dbReference type="Proteomes" id="UP000202282"/>
    </source>
</evidence>
<evidence type="ECO:0000313" key="1">
    <source>
        <dbReference type="EMBL" id="AJT60783.1"/>
    </source>
</evidence>
<reference evidence="1 2" key="1">
    <citation type="journal article" date="2015" name="Genome Announc.">
        <title>Complete Genome Sequence of Citrobacter Phage CVT22 Isolated from the Gut of the Formosan Subterranean Termite, Coptotermes formosanus Shiraki.</title>
        <authorList>
            <person name="Tikhe C.V."/>
            <person name="Martin T.M."/>
            <person name="Gissendanner C.R."/>
            <person name="Husseneder C."/>
        </authorList>
    </citation>
    <scope>NUCLEOTIDE SEQUENCE [LARGE SCALE GENOMIC DNA]</scope>
</reference>
<dbReference type="EMBL" id="KP774835">
    <property type="protein sequence ID" value="AJT60783.1"/>
    <property type="molecule type" value="Genomic_DNA"/>
</dbReference>
<keyword evidence="2" id="KW-1185">Reference proteome</keyword>
<accession>A0A0R5ZWS5</accession>
<proteinExistence type="predicted"/>
<dbReference type="KEGG" id="vg:26040406"/>
<dbReference type="Proteomes" id="UP000202282">
    <property type="component" value="Segment"/>
</dbReference>
<dbReference type="GeneID" id="26040406"/>
<sequence>MIWNRLYKFKGSHFLVLHDEPFMYTFNKDTGRWKDTWFHSSIVSVKQSRFKLIGINYKGTK</sequence>